<evidence type="ECO:0000256" key="1">
    <source>
        <dbReference type="SAM" id="MobiDB-lite"/>
    </source>
</evidence>
<sequence>MGTIRESIESAFVAVAFAERNRPDEAVWQLRGGDDAVRQTGQTGHARHTEATQPSASPASPATGAQARTATAGQRQRPVLRAE</sequence>
<keyword evidence="3" id="KW-1185">Reference proteome</keyword>
<organism evidence="2 3">
    <name type="scientific">Nitratidesulfovibrio liaohensis</name>
    <dbReference type="NCBI Taxonomy" id="2604158"/>
    <lineage>
        <taxon>Bacteria</taxon>
        <taxon>Pseudomonadati</taxon>
        <taxon>Thermodesulfobacteriota</taxon>
        <taxon>Desulfovibrionia</taxon>
        <taxon>Desulfovibrionales</taxon>
        <taxon>Desulfovibrionaceae</taxon>
        <taxon>Nitratidesulfovibrio</taxon>
    </lineage>
</organism>
<gene>
    <name evidence="2" type="ORF">KPS_002347</name>
</gene>
<feature type="region of interest" description="Disordered" evidence="1">
    <location>
        <begin position="32"/>
        <end position="83"/>
    </location>
</feature>
<evidence type="ECO:0000313" key="3">
    <source>
        <dbReference type="Proteomes" id="UP001180616"/>
    </source>
</evidence>
<dbReference type="EMBL" id="CP133659">
    <property type="protein sequence ID" value="WMW64336.1"/>
    <property type="molecule type" value="Genomic_DNA"/>
</dbReference>
<proteinExistence type="predicted"/>
<reference evidence="2" key="1">
    <citation type="submission" date="2023-09" db="EMBL/GenBank/DDBJ databases">
        <authorList>
            <consortium name="CW5 consortium"/>
            <person name="Lu C.-W."/>
        </authorList>
    </citation>
    <scope>NUCLEOTIDE SEQUENCE</scope>
    <source>
        <strain evidence="2">KPS</strain>
    </source>
</reference>
<name>A0ABY9QZ43_9BACT</name>
<dbReference type="RefSeq" id="WP_309540432.1">
    <property type="nucleotide sequence ID" value="NZ_CP133659.1"/>
</dbReference>
<accession>A0ABY9QZ43</accession>
<dbReference type="Proteomes" id="UP001180616">
    <property type="component" value="Chromosome"/>
</dbReference>
<feature type="compositionally biased region" description="Low complexity" evidence="1">
    <location>
        <begin position="51"/>
        <end position="77"/>
    </location>
</feature>
<evidence type="ECO:0000313" key="2">
    <source>
        <dbReference type="EMBL" id="WMW64336.1"/>
    </source>
</evidence>
<protein>
    <submittedName>
        <fullName evidence="2">Uncharacterized protein</fullName>
    </submittedName>
</protein>